<dbReference type="InterPro" id="IPR035897">
    <property type="entry name" value="Toll_tir_struct_dom_sf"/>
</dbReference>
<accession>A0A517P4Z6</accession>
<reference evidence="2 3" key="1">
    <citation type="submission" date="2019-02" db="EMBL/GenBank/DDBJ databases">
        <title>Deep-cultivation of Planctomycetes and their phenomic and genomic characterization uncovers novel biology.</title>
        <authorList>
            <person name="Wiegand S."/>
            <person name="Jogler M."/>
            <person name="Boedeker C."/>
            <person name="Pinto D."/>
            <person name="Vollmers J."/>
            <person name="Rivas-Marin E."/>
            <person name="Kohn T."/>
            <person name="Peeters S.H."/>
            <person name="Heuer A."/>
            <person name="Rast P."/>
            <person name="Oberbeckmann S."/>
            <person name="Bunk B."/>
            <person name="Jeske O."/>
            <person name="Meyerdierks A."/>
            <person name="Storesund J.E."/>
            <person name="Kallscheuer N."/>
            <person name="Luecker S."/>
            <person name="Lage O.M."/>
            <person name="Pohl T."/>
            <person name="Merkel B.J."/>
            <person name="Hornburger P."/>
            <person name="Mueller R.-W."/>
            <person name="Bruemmer F."/>
            <person name="Labrenz M."/>
            <person name="Spormann A.M."/>
            <person name="Op den Camp H."/>
            <person name="Overmann J."/>
            <person name="Amann R."/>
            <person name="Jetten M.S.M."/>
            <person name="Mascher T."/>
            <person name="Medema M.H."/>
            <person name="Devos D.P."/>
            <person name="Kaster A.-K."/>
            <person name="Ovreas L."/>
            <person name="Rohde M."/>
            <person name="Galperin M.Y."/>
            <person name="Jogler C."/>
        </authorList>
    </citation>
    <scope>NUCLEOTIDE SEQUENCE [LARGE SCALE GENOMIC DNA]</scope>
    <source>
        <strain evidence="2 3">CA12</strain>
    </source>
</reference>
<dbReference type="Proteomes" id="UP000318741">
    <property type="component" value="Chromosome"/>
</dbReference>
<dbReference type="Gene3D" id="3.40.50.10140">
    <property type="entry name" value="Toll/interleukin-1 receptor homology (TIR) domain"/>
    <property type="match status" value="1"/>
</dbReference>
<dbReference type="PROSITE" id="PS50104">
    <property type="entry name" value="TIR"/>
    <property type="match status" value="1"/>
</dbReference>
<organism evidence="2 3">
    <name type="scientific">Alienimonas californiensis</name>
    <dbReference type="NCBI Taxonomy" id="2527989"/>
    <lineage>
        <taxon>Bacteria</taxon>
        <taxon>Pseudomonadati</taxon>
        <taxon>Planctomycetota</taxon>
        <taxon>Planctomycetia</taxon>
        <taxon>Planctomycetales</taxon>
        <taxon>Planctomycetaceae</taxon>
        <taxon>Alienimonas</taxon>
    </lineage>
</organism>
<evidence type="ECO:0000259" key="1">
    <source>
        <dbReference type="PROSITE" id="PS50104"/>
    </source>
</evidence>
<evidence type="ECO:0000313" key="2">
    <source>
        <dbReference type="EMBL" id="QDT14431.1"/>
    </source>
</evidence>
<dbReference type="KEGG" id="acaf:CA12_05040"/>
<dbReference type="AlphaFoldDB" id="A0A517P4Z6"/>
<dbReference type="EMBL" id="CP036265">
    <property type="protein sequence ID" value="QDT14431.1"/>
    <property type="molecule type" value="Genomic_DNA"/>
</dbReference>
<protein>
    <recommendedName>
        <fullName evidence="1">TIR domain-containing protein</fullName>
    </recommendedName>
</protein>
<name>A0A517P4Z6_9PLAN</name>
<dbReference type="GO" id="GO:0007165">
    <property type="term" value="P:signal transduction"/>
    <property type="evidence" value="ECO:0007669"/>
    <property type="project" value="InterPro"/>
</dbReference>
<proteinExistence type="predicted"/>
<gene>
    <name evidence="2" type="ORF">CA12_05040</name>
</gene>
<evidence type="ECO:0000313" key="3">
    <source>
        <dbReference type="Proteomes" id="UP000318741"/>
    </source>
</evidence>
<dbReference type="SMART" id="SM00255">
    <property type="entry name" value="TIR"/>
    <property type="match status" value="1"/>
</dbReference>
<dbReference type="InterPro" id="IPR000157">
    <property type="entry name" value="TIR_dom"/>
</dbReference>
<dbReference type="Pfam" id="PF13676">
    <property type="entry name" value="TIR_2"/>
    <property type="match status" value="1"/>
</dbReference>
<dbReference type="RefSeq" id="WP_145357261.1">
    <property type="nucleotide sequence ID" value="NZ_CP036265.1"/>
</dbReference>
<keyword evidence="3" id="KW-1185">Reference proteome</keyword>
<sequence>MSGYFDEVFGVAEAELDAYGAFNISLVNDLPLFIDPFLLFHSQKSEYQELHEGIVNYLAFLRDNAKRAAVDVGLQREWFYFPEVKQNWFGYSETGCSGRGLGRVFANHLLPNIATLLSSQAPQVTKGRHVEKLALVRSGVGRDSISDLTTNLIKGYLCEYTERFARARLSPSVVSSFPVEKAVFNPATELWAAKSYDLPVHRGDYVLLTPKDLLTKDDTWISRNDLENRFGAMLSSLPNEHLRARVNNYLSGKLSKKSKAKDVAAAQSSALDAFPELVEYYIRLREEQGDQATSVSSQKVEATRKAFVEQVKALIRDHLQPAGFYDISGDAKAIRDGRLKCLQGVFSQDEALSLLKDRGEAIQSESDLRLILRIIWHYTDEDDLGELPPAVKASWPLLTAKLGSSSQLERGVKSALADPLKEVAIFAFNENQAVAAGRVMARLHGLESERVTICGVALKGPAARKGGEVDFFVSYTGADAAWAEWVALELERLGFSTVVQCWDFLPGSSFVDLMHKATQSADRTIAILTPEYLESAMAAKEWQAALLQDADVGKRKLIPVRVKDFKPSGLLEQVVYIDLVGKNKSDARLVLKKSLSQEGPRDIAHRDGVPYPG</sequence>
<dbReference type="SUPFAM" id="SSF52200">
    <property type="entry name" value="Toll/Interleukin receptor TIR domain"/>
    <property type="match status" value="1"/>
</dbReference>
<dbReference type="OrthoDB" id="212459at2"/>
<feature type="domain" description="TIR" evidence="1">
    <location>
        <begin position="467"/>
        <end position="594"/>
    </location>
</feature>